<dbReference type="EMBL" id="MF403008">
    <property type="protein sequence ID" value="AUZ95150.1"/>
    <property type="molecule type" value="Genomic_DNA"/>
</dbReference>
<sequence length="89" mass="10275">MKKITNVTYNHDTMIATVAFEDHTTDTFDFCADVASEEEKSSSKYETQREINLQLFNQIKAYEAANPPEEIIEDVEYEVIDDDYEGNPD</sequence>
<reference evidence="1 2" key="1">
    <citation type="submission" date="2017-06" db="EMBL/GenBank/DDBJ databases">
        <authorList>
            <person name="Kim H.J."/>
            <person name="Triplett B.A."/>
        </authorList>
    </citation>
    <scope>NUCLEOTIDE SEQUENCE [LARGE SCALE GENOMIC DNA]</scope>
</reference>
<dbReference type="GeneID" id="40088394"/>
<accession>A0A2L0V058</accession>
<protein>
    <submittedName>
        <fullName evidence="1">Uncharacterized protein</fullName>
    </submittedName>
</protein>
<evidence type="ECO:0000313" key="1">
    <source>
        <dbReference type="EMBL" id="AUZ95150.1"/>
    </source>
</evidence>
<dbReference type="RefSeq" id="YP_009612056.1">
    <property type="nucleotide sequence ID" value="NC_042013.1"/>
</dbReference>
<dbReference type="KEGG" id="vg:40088394"/>
<keyword evidence="2" id="KW-1185">Reference proteome</keyword>
<proteinExistence type="predicted"/>
<name>A0A2L0V058_9CAUD</name>
<dbReference type="Proteomes" id="UP000223025">
    <property type="component" value="Segment"/>
</dbReference>
<organism evidence="1 2">
    <name type="scientific">Agrobacterium phage Atu_ph07</name>
    <dbReference type="NCBI Taxonomy" id="2024264"/>
    <lineage>
        <taxon>Viruses</taxon>
        <taxon>Duplodnaviria</taxon>
        <taxon>Heunggongvirae</taxon>
        <taxon>Uroviricota</taxon>
        <taxon>Caudoviricetes</taxon>
        <taxon>Polybotosvirus</taxon>
        <taxon>Polybotosvirus Atuph07</taxon>
    </lineage>
</organism>
<evidence type="ECO:0000313" key="2">
    <source>
        <dbReference type="Proteomes" id="UP000223025"/>
    </source>
</evidence>